<reference evidence="5" key="2">
    <citation type="submission" date="2020-09" db="EMBL/GenBank/DDBJ databases">
        <authorList>
            <person name="Sun Q."/>
            <person name="Sedlacek I."/>
        </authorList>
    </citation>
    <scope>NUCLEOTIDE SEQUENCE</scope>
    <source>
        <strain evidence="5">CCM 7897</strain>
    </source>
</reference>
<name>A0A917FE03_9HYPH</name>
<evidence type="ECO:0000259" key="4">
    <source>
        <dbReference type="Pfam" id="PF13439"/>
    </source>
</evidence>
<dbReference type="PANTHER" id="PTHR12526:SF510">
    <property type="entry name" value="D-INOSITOL 3-PHOSPHATE GLYCOSYLTRANSFERASE"/>
    <property type="match status" value="1"/>
</dbReference>
<feature type="compositionally biased region" description="Polar residues" evidence="3">
    <location>
        <begin position="1"/>
        <end position="14"/>
    </location>
</feature>
<dbReference type="GO" id="GO:0016757">
    <property type="term" value="F:glycosyltransferase activity"/>
    <property type="evidence" value="ECO:0007669"/>
    <property type="project" value="UniProtKB-KW"/>
</dbReference>
<keyword evidence="2 5" id="KW-0808">Transferase</keyword>
<dbReference type="AlphaFoldDB" id="A0A917FE03"/>
<dbReference type="InterPro" id="IPR028098">
    <property type="entry name" value="Glyco_trans_4-like_N"/>
</dbReference>
<evidence type="ECO:0000256" key="3">
    <source>
        <dbReference type="SAM" id="MobiDB-lite"/>
    </source>
</evidence>
<dbReference type="CDD" id="cd03823">
    <property type="entry name" value="GT4_ExpE7-like"/>
    <property type="match status" value="1"/>
</dbReference>
<feature type="domain" description="Glycosyltransferase subfamily 4-like N-terminal" evidence="4">
    <location>
        <begin position="42"/>
        <end position="246"/>
    </location>
</feature>
<evidence type="ECO:0000256" key="1">
    <source>
        <dbReference type="ARBA" id="ARBA00022676"/>
    </source>
</evidence>
<keyword evidence="6" id="KW-1185">Reference proteome</keyword>
<organism evidence="5 6">
    <name type="scientific">Azorhizobium oxalatiphilum</name>
    <dbReference type="NCBI Taxonomy" id="980631"/>
    <lineage>
        <taxon>Bacteria</taxon>
        <taxon>Pseudomonadati</taxon>
        <taxon>Pseudomonadota</taxon>
        <taxon>Alphaproteobacteria</taxon>
        <taxon>Hyphomicrobiales</taxon>
        <taxon>Xanthobacteraceae</taxon>
        <taxon>Azorhizobium</taxon>
    </lineage>
</organism>
<accession>A0A917FE03</accession>
<dbReference type="PANTHER" id="PTHR12526">
    <property type="entry name" value="GLYCOSYLTRANSFERASE"/>
    <property type="match status" value="1"/>
</dbReference>
<dbReference type="Gene3D" id="3.40.50.2000">
    <property type="entry name" value="Glycogen Phosphorylase B"/>
    <property type="match status" value="2"/>
</dbReference>
<keyword evidence="1" id="KW-0328">Glycosyltransferase</keyword>
<gene>
    <name evidence="5" type="primary">wgeG</name>
    <name evidence="5" type="ORF">GCM10007301_27690</name>
</gene>
<sequence>MTMNAQPNPSQPVSGTPVATGGGADDLKVLVVSHAHPSYSLGGAEVASHNLHKGLNAISGVNSRYLARVGHPVPRHGASALMSLRQRDDEILYHADDYDHFLLSNRNTDDIRRDFLRYVSDVKPDVVHFHHILGLGLEMLFAVRDALPDTRIVVTFHEFLSICHHHGQMVKTAGMKLCQRSSPTDCHGCFPDISPARFLQRERFVQAMLELADHYVSPSHFLAKRFIDWGLDGDKMSVIENGLDIAEAAPPRLLKGVSKRRGSFAYFGQMTPYKGADVLLDAVGRVPESVWGEDARMMIFGGNLERQPQAYQNKIAALVEKAGDRVRFYGSYQNIEMPRLMRSVDWMIMPSVWWENSPVVIQEAFYHGRPIISSNIGGMAEKIRDGVDGLHFRAGSAEDLADRLTEALTDNTLWEKLRGGIRKPDSYTDFARTHVDLYRRLRSQSRPNVPSVAAPAAVARTA</sequence>
<dbReference type="Pfam" id="PF13439">
    <property type="entry name" value="Glyco_transf_4"/>
    <property type="match status" value="1"/>
</dbReference>
<evidence type="ECO:0000313" key="6">
    <source>
        <dbReference type="Proteomes" id="UP000606044"/>
    </source>
</evidence>
<dbReference type="EMBL" id="BMCT01000003">
    <property type="protein sequence ID" value="GGF66452.1"/>
    <property type="molecule type" value="Genomic_DNA"/>
</dbReference>
<dbReference type="SUPFAM" id="SSF53756">
    <property type="entry name" value="UDP-Glycosyltransferase/glycogen phosphorylase"/>
    <property type="match status" value="1"/>
</dbReference>
<dbReference type="Pfam" id="PF13692">
    <property type="entry name" value="Glyco_trans_1_4"/>
    <property type="match status" value="1"/>
</dbReference>
<protein>
    <submittedName>
        <fullName evidence="5">Glycosyl transferase</fullName>
    </submittedName>
</protein>
<evidence type="ECO:0000256" key="2">
    <source>
        <dbReference type="ARBA" id="ARBA00022679"/>
    </source>
</evidence>
<evidence type="ECO:0000313" key="5">
    <source>
        <dbReference type="EMBL" id="GGF66452.1"/>
    </source>
</evidence>
<feature type="region of interest" description="Disordered" evidence="3">
    <location>
        <begin position="1"/>
        <end position="20"/>
    </location>
</feature>
<comment type="caution">
    <text evidence="5">The sequence shown here is derived from an EMBL/GenBank/DDBJ whole genome shotgun (WGS) entry which is preliminary data.</text>
</comment>
<reference evidence="5" key="1">
    <citation type="journal article" date="2014" name="Int. J. Syst. Evol. Microbiol.">
        <title>Complete genome sequence of Corynebacterium casei LMG S-19264T (=DSM 44701T), isolated from a smear-ripened cheese.</title>
        <authorList>
            <consortium name="US DOE Joint Genome Institute (JGI-PGF)"/>
            <person name="Walter F."/>
            <person name="Albersmeier A."/>
            <person name="Kalinowski J."/>
            <person name="Ruckert C."/>
        </authorList>
    </citation>
    <scope>NUCLEOTIDE SEQUENCE</scope>
    <source>
        <strain evidence="5">CCM 7897</strain>
    </source>
</reference>
<proteinExistence type="predicted"/>
<dbReference type="Proteomes" id="UP000606044">
    <property type="component" value="Unassembled WGS sequence"/>
</dbReference>